<dbReference type="Proteomes" id="UP000282529">
    <property type="component" value="Unassembled WGS sequence"/>
</dbReference>
<evidence type="ECO:0000313" key="1">
    <source>
        <dbReference type="EMBL" id="RQW08404.1"/>
    </source>
</evidence>
<name>A0A3N9NZS7_9BACL</name>
<comment type="caution">
    <text evidence="1">The sequence shown here is derived from an EMBL/GenBank/DDBJ whole genome shotgun (WGS) entry which is preliminary data.</text>
</comment>
<organism evidence="1 2">
    <name type="scientific">Paenibacillus rhizophilus</name>
    <dbReference type="NCBI Taxonomy" id="1850366"/>
    <lineage>
        <taxon>Bacteria</taxon>
        <taxon>Bacillati</taxon>
        <taxon>Bacillota</taxon>
        <taxon>Bacilli</taxon>
        <taxon>Bacillales</taxon>
        <taxon>Paenibacillaceae</taxon>
        <taxon>Paenibacillus</taxon>
    </lineage>
</organism>
<gene>
    <name evidence="1" type="ORF">EH198_22615</name>
</gene>
<keyword evidence="2" id="KW-1185">Reference proteome</keyword>
<dbReference type="AlphaFoldDB" id="A0A3N9NZS7"/>
<protein>
    <submittedName>
        <fullName evidence="1">Uncharacterized protein</fullName>
    </submittedName>
</protein>
<dbReference type="EMBL" id="RQPI01000021">
    <property type="protein sequence ID" value="RQW08404.1"/>
    <property type="molecule type" value="Genomic_DNA"/>
</dbReference>
<proteinExistence type="predicted"/>
<reference evidence="1 2" key="1">
    <citation type="submission" date="2018-11" db="EMBL/GenBank/DDBJ databases">
        <title>Genome sequence of strain 7197.</title>
        <authorList>
            <person name="Gao J."/>
            <person name="Sun J."/>
        </authorList>
    </citation>
    <scope>NUCLEOTIDE SEQUENCE [LARGE SCALE GENOMIC DNA]</scope>
    <source>
        <strain evidence="1 2">7197</strain>
    </source>
</reference>
<accession>A0A3N9NZS7</accession>
<evidence type="ECO:0000313" key="2">
    <source>
        <dbReference type="Proteomes" id="UP000282529"/>
    </source>
</evidence>
<sequence length="102" mass="11458">MSMIRLSAPDYAKAEEPLQKVKINTLFAQAVIRGRVPGEVYADDSRFPAAFYIVHPSGMSLLFGETDRLPYNRKLIDYVISGKRARTMTEWLQVTPVPGVLS</sequence>